<evidence type="ECO:0000313" key="2">
    <source>
        <dbReference type="Proteomes" id="UP000247078"/>
    </source>
</evidence>
<dbReference type="InterPro" id="IPR011989">
    <property type="entry name" value="ARM-like"/>
</dbReference>
<protein>
    <submittedName>
        <fullName evidence="1">HEAT repeat protein</fullName>
    </submittedName>
</protein>
<dbReference type="Proteomes" id="UP000247078">
    <property type="component" value="Unassembled WGS sequence"/>
</dbReference>
<comment type="caution">
    <text evidence="1">The sequence shown here is derived from an EMBL/GenBank/DDBJ whole genome shotgun (WGS) entry which is preliminary data.</text>
</comment>
<dbReference type="EMBL" id="QGTZ01000003">
    <property type="protein sequence ID" value="PWW43341.1"/>
    <property type="molecule type" value="Genomic_DNA"/>
</dbReference>
<gene>
    <name evidence="1" type="ORF">DET56_103389</name>
</gene>
<organism evidence="1 2">
    <name type="scientific">Paenibacillus pabuli</name>
    <dbReference type="NCBI Taxonomy" id="1472"/>
    <lineage>
        <taxon>Bacteria</taxon>
        <taxon>Bacillati</taxon>
        <taxon>Bacillota</taxon>
        <taxon>Bacilli</taxon>
        <taxon>Bacillales</taxon>
        <taxon>Paenibacillaceae</taxon>
        <taxon>Paenibacillus</taxon>
    </lineage>
</organism>
<dbReference type="RefSeq" id="WP_109998892.1">
    <property type="nucleotide sequence ID" value="NZ_QGTZ01000003.1"/>
</dbReference>
<dbReference type="InterPro" id="IPR016024">
    <property type="entry name" value="ARM-type_fold"/>
</dbReference>
<sequence>MRQFSSEFQEKINRLGTGNVQQTVEQLREVGMSRVYAAIPAIIRMMDNRHSAIIQAAEQAVATLLAVCPLTELVWLNEHVREWRPSPLEWKKSVEREMRTMDLASATRLSVLTMHWSGYIREAAVRKMIENDQPYTFPYLLLRLNDWVPEIRDLAKLALERKRKPEYAKLWMENIILVERLRICGRDLFEEWIESIHNLLRQKECRYVIHSARVSPDAYIRRLAFRISIEENGTDNGMIIEQALRDDDPSIRRWAAWQVDGILSGQNLKEALLRMQQDSIPSIRRESLASLATMFPEDAKEIIADRLLDPDLSVRDTARRHGKQWMKGSYAEWYLDMIWSEERGHLAAAIAGLGETGEKADAEVVFDYAQHSVVAVRKAVIRGLTRLNPSSYGPYFINMLQDPQPGISREACRALRRHPHLIPPDEVAELLGDKAVKPHVIRNVLRIISVMDRWTQLGLLLRLLPTAQPEWVKHTLLRQLHNWVEFPNRSYGIRLTIVQLERLHQYLEWCRPELDNDLIRRLEWLIQ</sequence>
<dbReference type="Gene3D" id="1.25.10.10">
    <property type="entry name" value="Leucine-rich Repeat Variant"/>
    <property type="match status" value="2"/>
</dbReference>
<proteinExistence type="predicted"/>
<dbReference type="SUPFAM" id="SSF48371">
    <property type="entry name" value="ARM repeat"/>
    <property type="match status" value="1"/>
</dbReference>
<name>A0A855YGJ7_9BACL</name>
<dbReference type="AlphaFoldDB" id="A0A855YGJ7"/>
<reference evidence="1 2" key="1">
    <citation type="submission" date="2018-05" db="EMBL/GenBank/DDBJ databases">
        <title>Freshwater and sediment microbial communities from various areas in North America, analyzing microbe dynamics in response to fracking.</title>
        <authorList>
            <person name="Lamendella R."/>
        </authorList>
    </citation>
    <scope>NUCLEOTIDE SEQUENCE [LARGE SCALE GENOMIC DNA]</scope>
    <source>
        <strain evidence="1 2">DB-3</strain>
    </source>
</reference>
<accession>A0A855YGJ7</accession>
<evidence type="ECO:0000313" key="1">
    <source>
        <dbReference type="EMBL" id="PWW43341.1"/>
    </source>
</evidence>